<dbReference type="Proteomes" id="UP000245793">
    <property type="component" value="Unassembled WGS sequence"/>
</dbReference>
<keyword evidence="1" id="KW-0812">Transmembrane</keyword>
<dbReference type="EMBL" id="QEKV01000001">
    <property type="protein sequence ID" value="PVY95670.1"/>
    <property type="molecule type" value="Genomic_DNA"/>
</dbReference>
<reference evidence="2 3" key="1">
    <citation type="submission" date="2018-04" db="EMBL/GenBank/DDBJ databases">
        <title>Genomic Encyclopedia of Type Strains, Phase IV (KMG-IV): sequencing the most valuable type-strain genomes for metagenomic binning, comparative biology and taxonomic classification.</title>
        <authorList>
            <person name="Goeker M."/>
        </authorList>
    </citation>
    <scope>NUCLEOTIDE SEQUENCE [LARGE SCALE GENOMIC DNA]</scope>
    <source>
        <strain evidence="2 3">DSM 20705</strain>
    </source>
</reference>
<dbReference type="AlphaFoldDB" id="A0A2U1E6U4"/>
<comment type="caution">
    <text evidence="2">The sequence shown here is derived from an EMBL/GenBank/DDBJ whole genome shotgun (WGS) entry which is preliminary data.</text>
</comment>
<name>A0A2U1E6U4_9FIRM</name>
<protein>
    <submittedName>
        <fullName evidence="2">Uncharacterized protein</fullName>
    </submittedName>
</protein>
<accession>A0A2U1E6U4</accession>
<evidence type="ECO:0000313" key="2">
    <source>
        <dbReference type="EMBL" id="PVY95670.1"/>
    </source>
</evidence>
<sequence length="133" mass="15900">MEEYKPEVKLIKWQTIITLIFAVVLVLFAVSLYKDIAIRKPVNKLGNTLFHAEYAERVDDESKKYAFENEDRRLFISHKDIELYDLEGEYNFYDENGKLLDKFEIYNSSEGLVIKKDRFMHKSLFAKIEFKEM</sequence>
<keyword evidence="1" id="KW-0472">Membrane</keyword>
<evidence type="ECO:0000256" key="1">
    <source>
        <dbReference type="SAM" id="Phobius"/>
    </source>
</evidence>
<organism evidence="2 3">
    <name type="scientific">Ezakiella coagulans</name>
    <dbReference type="NCBI Taxonomy" id="46507"/>
    <lineage>
        <taxon>Bacteria</taxon>
        <taxon>Bacillati</taxon>
        <taxon>Bacillota</taxon>
        <taxon>Tissierellia</taxon>
        <taxon>Ezakiella</taxon>
    </lineage>
</organism>
<dbReference type="RefSeq" id="WP_116479569.1">
    <property type="nucleotide sequence ID" value="NZ_JBKYKF010000043.1"/>
</dbReference>
<proteinExistence type="predicted"/>
<keyword evidence="1" id="KW-1133">Transmembrane helix</keyword>
<evidence type="ECO:0000313" key="3">
    <source>
        <dbReference type="Proteomes" id="UP000245793"/>
    </source>
</evidence>
<feature type="transmembrane region" description="Helical" evidence="1">
    <location>
        <begin position="13"/>
        <end position="33"/>
    </location>
</feature>
<gene>
    <name evidence="2" type="ORF">C7381_101196</name>
</gene>
<keyword evidence="3" id="KW-1185">Reference proteome</keyword>